<dbReference type="EMBL" id="JAPWTK010000040">
    <property type="protein sequence ID" value="KAJ8955182.1"/>
    <property type="molecule type" value="Genomic_DNA"/>
</dbReference>
<proteinExistence type="predicted"/>
<evidence type="ECO:0000313" key="2">
    <source>
        <dbReference type="Proteomes" id="UP001162162"/>
    </source>
</evidence>
<dbReference type="Proteomes" id="UP001162162">
    <property type="component" value="Unassembled WGS sequence"/>
</dbReference>
<accession>A0AAV8YWX8</accession>
<reference evidence="1" key="1">
    <citation type="journal article" date="2023" name="Insect Mol. Biol.">
        <title>Genome sequencing provides insights into the evolution of gene families encoding plant cell wall-degrading enzymes in longhorned beetles.</title>
        <authorList>
            <person name="Shin N.R."/>
            <person name="Okamura Y."/>
            <person name="Kirsch R."/>
            <person name="Pauchet Y."/>
        </authorList>
    </citation>
    <scope>NUCLEOTIDE SEQUENCE</scope>
    <source>
        <strain evidence="1">AMC_N1</strain>
    </source>
</reference>
<sequence length="79" mass="9230">MAIGLYQLAFPNEYTDIVRCRNFISFVAYLRINKKTFILTRPFSRNRGVNAVFICIRQGEGPPEECNTQNHLILRDAFF</sequence>
<name>A0AAV8YWX8_9CUCU</name>
<gene>
    <name evidence="1" type="ORF">NQ318_009078</name>
</gene>
<evidence type="ECO:0000313" key="1">
    <source>
        <dbReference type="EMBL" id="KAJ8955182.1"/>
    </source>
</evidence>
<protein>
    <submittedName>
        <fullName evidence="1">Uncharacterized protein</fullName>
    </submittedName>
</protein>
<comment type="caution">
    <text evidence="1">The sequence shown here is derived from an EMBL/GenBank/DDBJ whole genome shotgun (WGS) entry which is preliminary data.</text>
</comment>
<keyword evidence="2" id="KW-1185">Reference proteome</keyword>
<dbReference type="AlphaFoldDB" id="A0AAV8YWX8"/>
<organism evidence="1 2">
    <name type="scientific">Aromia moschata</name>
    <dbReference type="NCBI Taxonomy" id="1265417"/>
    <lineage>
        <taxon>Eukaryota</taxon>
        <taxon>Metazoa</taxon>
        <taxon>Ecdysozoa</taxon>
        <taxon>Arthropoda</taxon>
        <taxon>Hexapoda</taxon>
        <taxon>Insecta</taxon>
        <taxon>Pterygota</taxon>
        <taxon>Neoptera</taxon>
        <taxon>Endopterygota</taxon>
        <taxon>Coleoptera</taxon>
        <taxon>Polyphaga</taxon>
        <taxon>Cucujiformia</taxon>
        <taxon>Chrysomeloidea</taxon>
        <taxon>Cerambycidae</taxon>
        <taxon>Cerambycinae</taxon>
        <taxon>Callichromatini</taxon>
        <taxon>Aromia</taxon>
    </lineage>
</organism>